<gene>
    <name evidence="1" type="ORF">SAMN02745219_01723</name>
</gene>
<evidence type="ECO:0000313" key="2">
    <source>
        <dbReference type="Proteomes" id="UP000184529"/>
    </source>
</evidence>
<dbReference type="Proteomes" id="UP000184529">
    <property type="component" value="Unassembled WGS sequence"/>
</dbReference>
<reference evidence="2" key="1">
    <citation type="submission" date="2016-11" db="EMBL/GenBank/DDBJ databases">
        <authorList>
            <person name="Varghese N."/>
            <person name="Submissions S."/>
        </authorList>
    </citation>
    <scope>NUCLEOTIDE SEQUENCE [LARGE SCALE GENOMIC DNA]</scope>
    <source>
        <strain evidence="2">DSM 16057</strain>
    </source>
</reference>
<dbReference type="AlphaFoldDB" id="A0A1M6GG17"/>
<dbReference type="STRING" id="1121432.SAMN02745219_01723"/>
<keyword evidence="2" id="KW-1185">Reference proteome</keyword>
<protein>
    <submittedName>
        <fullName evidence="1">Uncharacterized protein</fullName>
    </submittedName>
</protein>
<evidence type="ECO:0000313" key="1">
    <source>
        <dbReference type="EMBL" id="SHJ08858.1"/>
    </source>
</evidence>
<dbReference type="EMBL" id="FQZM01000019">
    <property type="protein sequence ID" value="SHJ08858.1"/>
    <property type="molecule type" value="Genomic_DNA"/>
</dbReference>
<proteinExistence type="predicted"/>
<name>A0A1M6GG17_9FIRM</name>
<sequence length="60" mass="6797">MLFEPILFVKEFKNFCVAVPDVILSAAGALRRRRHTAPAGNRRVPRFGGVEVVNRILFFP</sequence>
<organism evidence="1 2">
    <name type="scientific">Desulfofundulus thermosubterraneus DSM 16057</name>
    <dbReference type="NCBI Taxonomy" id="1121432"/>
    <lineage>
        <taxon>Bacteria</taxon>
        <taxon>Bacillati</taxon>
        <taxon>Bacillota</taxon>
        <taxon>Clostridia</taxon>
        <taxon>Eubacteriales</taxon>
        <taxon>Peptococcaceae</taxon>
        <taxon>Desulfofundulus</taxon>
    </lineage>
</organism>
<accession>A0A1M6GG17</accession>